<organism evidence="4 5">
    <name type="scientific">Papaver somniferum</name>
    <name type="common">Opium poppy</name>
    <dbReference type="NCBI Taxonomy" id="3469"/>
    <lineage>
        <taxon>Eukaryota</taxon>
        <taxon>Viridiplantae</taxon>
        <taxon>Streptophyta</taxon>
        <taxon>Embryophyta</taxon>
        <taxon>Tracheophyta</taxon>
        <taxon>Spermatophyta</taxon>
        <taxon>Magnoliopsida</taxon>
        <taxon>Ranunculales</taxon>
        <taxon>Papaveraceae</taxon>
        <taxon>Papaveroideae</taxon>
        <taxon>Papaver</taxon>
    </lineage>
</organism>
<dbReference type="PANTHER" id="PTHR48449:SF1">
    <property type="entry name" value="DUF1985 DOMAIN-CONTAINING PROTEIN"/>
    <property type="match status" value="1"/>
</dbReference>
<dbReference type="AlphaFoldDB" id="A0A4Y7LCG4"/>
<evidence type="ECO:0000256" key="1">
    <source>
        <dbReference type="SAM" id="Coils"/>
    </source>
</evidence>
<feature type="region of interest" description="Disordered" evidence="2">
    <location>
        <begin position="298"/>
        <end position="342"/>
    </location>
</feature>
<accession>A0A4Y7LCG4</accession>
<feature type="compositionally biased region" description="Basic and acidic residues" evidence="2">
    <location>
        <begin position="318"/>
        <end position="337"/>
    </location>
</feature>
<protein>
    <recommendedName>
        <fullName evidence="3">DUF1985 domain-containing protein</fullName>
    </recommendedName>
</protein>
<evidence type="ECO:0000313" key="5">
    <source>
        <dbReference type="Proteomes" id="UP000316621"/>
    </source>
</evidence>
<feature type="coiled-coil region" evidence="1">
    <location>
        <begin position="577"/>
        <end position="611"/>
    </location>
</feature>
<proteinExistence type="predicted"/>
<dbReference type="Proteomes" id="UP000316621">
    <property type="component" value="Chromosome 11"/>
</dbReference>
<evidence type="ECO:0000259" key="3">
    <source>
        <dbReference type="Pfam" id="PF09331"/>
    </source>
</evidence>
<gene>
    <name evidence="4" type="ORF">C5167_045005</name>
</gene>
<evidence type="ECO:0000313" key="4">
    <source>
        <dbReference type="EMBL" id="RZC82218.1"/>
    </source>
</evidence>
<dbReference type="Gramene" id="RZC82218">
    <property type="protein sequence ID" value="RZC82218"/>
    <property type="gene ID" value="C5167_045005"/>
</dbReference>
<reference evidence="4 5" key="1">
    <citation type="journal article" date="2018" name="Science">
        <title>The opium poppy genome and morphinan production.</title>
        <authorList>
            <person name="Guo L."/>
            <person name="Winzer T."/>
            <person name="Yang X."/>
            <person name="Li Y."/>
            <person name="Ning Z."/>
            <person name="He Z."/>
            <person name="Teodor R."/>
            <person name="Lu Y."/>
            <person name="Bowser T.A."/>
            <person name="Graham I.A."/>
            <person name="Ye K."/>
        </authorList>
    </citation>
    <scope>NUCLEOTIDE SEQUENCE [LARGE SCALE GENOMIC DNA]</scope>
    <source>
        <strain evidence="5">cv. HN1</strain>
        <tissue evidence="4">Leaves</tissue>
    </source>
</reference>
<dbReference type="Pfam" id="PF09331">
    <property type="entry name" value="DUF1985"/>
    <property type="match status" value="1"/>
</dbReference>
<dbReference type="EMBL" id="CM010725">
    <property type="protein sequence ID" value="RZC82218.1"/>
    <property type="molecule type" value="Genomic_DNA"/>
</dbReference>
<keyword evidence="5" id="KW-1185">Reference proteome</keyword>
<keyword evidence="1" id="KW-0175">Coiled coil</keyword>
<dbReference type="PANTHER" id="PTHR48449">
    <property type="entry name" value="DUF1985 DOMAIN-CONTAINING PROTEIN"/>
    <property type="match status" value="1"/>
</dbReference>
<dbReference type="InterPro" id="IPR015410">
    <property type="entry name" value="DUF1985"/>
</dbReference>
<name>A0A4Y7LCG4_PAPSO</name>
<evidence type="ECO:0000256" key="2">
    <source>
        <dbReference type="SAM" id="MobiDB-lite"/>
    </source>
</evidence>
<feature type="region of interest" description="Disordered" evidence="2">
    <location>
        <begin position="362"/>
        <end position="385"/>
    </location>
</feature>
<sequence>MVLLLLPPKSDSQLMDRRRSLRKKVAVEGANDIDSLLLLAEIRKRLSVDEQAIFKGTAIGHLLSVPEDSKFSGTIVRFLLSREIQMDDKDEMHFKVGEKLLHFGKREFALITGLSFKKPEKAFVYSTNLPTLMRTHFPNQNHVSASEVKVLLFKNNSTCPSLDRLDLEEFNKYPWGEVTFDSITKWRLRSQQLYHANKENSGAGGKHAYKVVGIGHALLVWALDIMPGLLNLCGRKIESNVQVRSDIMWQKGDQNQLIVLGLEEGTSESGCFIHEKERNEYLGGELSRRDSFHERVDGNQGHEVLDPDPLFLSKKRKISTEESRPGDGKGIGNHESEPMTIPGTPILRTLEFVIKEKEKDIPHTSVKHSHGINVPKRNMSSCSGAETTGIGSLEMGELAEEPVDATMDASSSKGLITDSTLLNILTSIDVFPSPPGFTSSSAQERVEGFEFVDNFKIPEEHVVLYKKIYEKHGHMATKKVIKFNDAVLLTCVTSLLKIIPAMENVRGSELSEALLERWEGFIKDAEALEFNIKWLREGLNRLINYWKSSFWIDKEVESHELVLDAMQIKYVSLSTREDEINAELSEVKIQKREAEAKISSQRKAIQEKLAQRIKLRNESILGTVLS</sequence>
<feature type="domain" description="DUF1985" evidence="3">
    <location>
        <begin position="80"/>
        <end position="154"/>
    </location>
</feature>